<evidence type="ECO:0000313" key="2">
    <source>
        <dbReference type="EMBL" id="PHK05345.1"/>
    </source>
</evidence>
<proteinExistence type="predicted"/>
<evidence type="ECO:0000256" key="1">
    <source>
        <dbReference type="SAM" id="MobiDB-lite"/>
    </source>
</evidence>
<feature type="compositionally biased region" description="Basic and acidic residues" evidence="1">
    <location>
        <begin position="51"/>
        <end position="61"/>
    </location>
</feature>
<comment type="caution">
    <text evidence="2">The sequence shown here is derived from an EMBL/GenBank/DDBJ whole genome shotgun (WGS) entry which is preliminary data.</text>
</comment>
<protein>
    <submittedName>
        <fullName evidence="2">Uncharacterized protein</fullName>
    </submittedName>
</protein>
<feature type="compositionally biased region" description="Basic and acidic residues" evidence="1">
    <location>
        <begin position="25"/>
        <end position="40"/>
    </location>
</feature>
<reference evidence="2 3" key="1">
    <citation type="submission" date="2015-02" db="EMBL/GenBank/DDBJ databases">
        <title>Nostoc linckia genome annotation.</title>
        <authorList>
            <person name="Zhou Z."/>
        </authorList>
    </citation>
    <scope>NUCLEOTIDE SEQUENCE [LARGE SCALE GENOMIC DNA]</scope>
    <source>
        <strain evidence="3">z8</strain>
    </source>
</reference>
<evidence type="ECO:0000313" key="3">
    <source>
        <dbReference type="Proteomes" id="UP000222310"/>
    </source>
</evidence>
<sequence>MTQSNGGSKKPNPEDLEVYEPASAEEDHVGYFKTDIKGQEGELVSDDELPPEIKPDEPDER</sequence>
<dbReference type="EMBL" id="LAHD01000016">
    <property type="protein sequence ID" value="PHK05345.1"/>
    <property type="molecule type" value="Genomic_DNA"/>
</dbReference>
<name>A0A9Q5ZEJ0_NOSLI</name>
<gene>
    <name evidence="2" type="ORF">VF08_08180</name>
</gene>
<dbReference type="AlphaFoldDB" id="A0A9Q5ZEJ0"/>
<organism evidence="2 3">
    <name type="scientific">Nostoc linckia z8</name>
    <dbReference type="NCBI Taxonomy" id="1628746"/>
    <lineage>
        <taxon>Bacteria</taxon>
        <taxon>Bacillati</taxon>
        <taxon>Cyanobacteriota</taxon>
        <taxon>Cyanophyceae</taxon>
        <taxon>Nostocales</taxon>
        <taxon>Nostocaceae</taxon>
        <taxon>Nostoc</taxon>
    </lineage>
</organism>
<accession>A0A9Q5ZEJ0</accession>
<feature type="region of interest" description="Disordered" evidence="1">
    <location>
        <begin position="1"/>
        <end position="61"/>
    </location>
</feature>
<dbReference type="GeneID" id="57095975"/>
<dbReference type="Proteomes" id="UP000222310">
    <property type="component" value="Unassembled WGS sequence"/>
</dbReference>
<dbReference type="RefSeq" id="WP_099068885.1">
    <property type="nucleotide sequence ID" value="NZ_LAHD01000016.1"/>
</dbReference>